<dbReference type="InterPro" id="IPR012349">
    <property type="entry name" value="Split_barrel_FMN-bd"/>
</dbReference>
<evidence type="ECO:0000313" key="1">
    <source>
        <dbReference type="EMBL" id="KAA8880337.1"/>
    </source>
</evidence>
<accession>A0A5N0DTC3</accession>
<sequence length="160" mass="17856">MTELGEIAPAFVDLAHRIVWCTVSTTDPAGRPRSRVLHPLWEWDGQELTGWIVTSKTPIKQAHLAHSPYASCNYWAPTHDTCLAECAAEWVDDVATKTRLWELFKSTPAPLGYDPGAIGVPGWTGPESPNVSLLRLRPWRLRVLLGENLQNGFKATSWRA</sequence>
<dbReference type="AlphaFoldDB" id="A0A5N0DTC3"/>
<dbReference type="SUPFAM" id="SSF50475">
    <property type="entry name" value="FMN-binding split barrel"/>
    <property type="match status" value="1"/>
</dbReference>
<evidence type="ECO:0000313" key="2">
    <source>
        <dbReference type="Proteomes" id="UP000323876"/>
    </source>
</evidence>
<comment type="caution">
    <text evidence="1">The sequence shown here is derived from an EMBL/GenBank/DDBJ whole genome shotgun (WGS) entry which is preliminary data.</text>
</comment>
<name>A0A5N0DTC3_9NOCA</name>
<dbReference type="EMBL" id="VXLC01000036">
    <property type="protein sequence ID" value="KAA8880337.1"/>
    <property type="molecule type" value="Genomic_DNA"/>
</dbReference>
<dbReference type="RefSeq" id="WP_150407793.1">
    <property type="nucleotide sequence ID" value="NZ_VXLC01000036.1"/>
</dbReference>
<dbReference type="Gene3D" id="2.30.110.10">
    <property type="entry name" value="Electron Transport, Fmn-binding Protein, Chain A"/>
    <property type="match status" value="1"/>
</dbReference>
<gene>
    <name evidence="1" type="ORF">F3087_42120</name>
</gene>
<proteinExistence type="predicted"/>
<dbReference type="OrthoDB" id="3382273at2"/>
<protein>
    <submittedName>
        <fullName evidence="1">Pyridoxamine 5'-phosphate oxidase family protein</fullName>
    </submittedName>
</protein>
<organism evidence="1 2">
    <name type="scientific">Nocardia colli</name>
    <dbReference type="NCBI Taxonomy" id="2545717"/>
    <lineage>
        <taxon>Bacteria</taxon>
        <taxon>Bacillati</taxon>
        <taxon>Actinomycetota</taxon>
        <taxon>Actinomycetes</taxon>
        <taxon>Mycobacteriales</taxon>
        <taxon>Nocardiaceae</taxon>
        <taxon>Nocardia</taxon>
    </lineage>
</organism>
<keyword evidence="2" id="KW-1185">Reference proteome</keyword>
<dbReference type="Proteomes" id="UP000323876">
    <property type="component" value="Unassembled WGS sequence"/>
</dbReference>
<reference evidence="1 2" key="1">
    <citation type="submission" date="2019-09" db="EMBL/GenBank/DDBJ databases">
        <authorList>
            <person name="Wang X."/>
        </authorList>
    </citation>
    <scope>NUCLEOTIDE SEQUENCE [LARGE SCALE GENOMIC DNA]</scope>
    <source>
        <strain evidence="1 2">CICC 11023</strain>
    </source>
</reference>